<reference evidence="1 2" key="1">
    <citation type="submission" date="2021-06" db="EMBL/GenBank/DDBJ databases">
        <authorList>
            <person name="Palmer J.M."/>
        </authorList>
    </citation>
    <scope>NUCLEOTIDE SEQUENCE [LARGE SCALE GENOMIC DNA]</scope>
    <source>
        <strain evidence="2">if_2019</strain>
        <tissue evidence="1">Muscle</tissue>
    </source>
</reference>
<protein>
    <submittedName>
        <fullName evidence="1">Uncharacterized protein</fullName>
    </submittedName>
</protein>
<sequence>MSGPQPSQNWLRCSDVRGCGRRSREEIRCCLDGEASKFWYWYGKNSNGTTRKASRVESSRAKSSQWERGIYEPPVPVSTMEFPGIHSIQTFTKLTLFLCVSLNSIPICSRVLTSNDCCVQCVF</sequence>
<comment type="caution">
    <text evidence="1">The sequence shown here is derived from an EMBL/GenBank/DDBJ whole genome shotgun (WGS) entry which is preliminary data.</text>
</comment>
<proteinExistence type="predicted"/>
<organism evidence="1 2">
    <name type="scientific">Ilyodon furcidens</name>
    <name type="common">goldbreast splitfin</name>
    <dbReference type="NCBI Taxonomy" id="33524"/>
    <lineage>
        <taxon>Eukaryota</taxon>
        <taxon>Metazoa</taxon>
        <taxon>Chordata</taxon>
        <taxon>Craniata</taxon>
        <taxon>Vertebrata</taxon>
        <taxon>Euteleostomi</taxon>
        <taxon>Actinopterygii</taxon>
        <taxon>Neopterygii</taxon>
        <taxon>Teleostei</taxon>
        <taxon>Neoteleostei</taxon>
        <taxon>Acanthomorphata</taxon>
        <taxon>Ovalentaria</taxon>
        <taxon>Atherinomorphae</taxon>
        <taxon>Cyprinodontiformes</taxon>
        <taxon>Goodeidae</taxon>
        <taxon>Ilyodon</taxon>
    </lineage>
</organism>
<dbReference type="Proteomes" id="UP001482620">
    <property type="component" value="Unassembled WGS sequence"/>
</dbReference>
<evidence type="ECO:0000313" key="2">
    <source>
        <dbReference type="Proteomes" id="UP001482620"/>
    </source>
</evidence>
<dbReference type="EMBL" id="JAHRIQ010100633">
    <property type="protein sequence ID" value="MEQ2253880.1"/>
    <property type="molecule type" value="Genomic_DNA"/>
</dbReference>
<name>A0ABV0VB05_9TELE</name>
<gene>
    <name evidence="1" type="ORF">ILYODFUR_037111</name>
</gene>
<evidence type="ECO:0000313" key="1">
    <source>
        <dbReference type="EMBL" id="MEQ2253880.1"/>
    </source>
</evidence>
<accession>A0ABV0VB05</accession>
<keyword evidence="2" id="KW-1185">Reference proteome</keyword>